<reference evidence="2 3" key="1">
    <citation type="journal article" date="2019" name="Commun. Biol.">
        <title>The bagworm genome reveals a unique fibroin gene that provides high tensile strength.</title>
        <authorList>
            <person name="Kono N."/>
            <person name="Nakamura H."/>
            <person name="Ohtoshi R."/>
            <person name="Tomita M."/>
            <person name="Numata K."/>
            <person name="Arakawa K."/>
        </authorList>
    </citation>
    <scope>NUCLEOTIDE SEQUENCE [LARGE SCALE GENOMIC DNA]</scope>
</reference>
<dbReference type="InterPro" id="IPR036691">
    <property type="entry name" value="Endo/exonu/phosph_ase_sf"/>
</dbReference>
<evidence type="ECO:0000259" key="1">
    <source>
        <dbReference type="Pfam" id="PF14529"/>
    </source>
</evidence>
<dbReference type="AlphaFoldDB" id="A0A4C1ZKV7"/>
<dbReference type="SUPFAM" id="SSF56219">
    <property type="entry name" value="DNase I-like"/>
    <property type="match status" value="1"/>
</dbReference>
<feature type="domain" description="Endonuclease/exonuclease/phosphatase" evidence="1">
    <location>
        <begin position="89"/>
        <end position="180"/>
    </location>
</feature>
<accession>A0A4C1ZKV7</accession>
<dbReference type="Gene3D" id="3.60.10.10">
    <property type="entry name" value="Endonuclease/exonuclease/phosphatase"/>
    <property type="match status" value="1"/>
</dbReference>
<protein>
    <submittedName>
        <fullName evidence="2">115 kDa protein in type-1 retrotransposable element R1DM</fullName>
    </submittedName>
</protein>
<gene>
    <name evidence="2" type="ORF">EVAR_64964_1</name>
</gene>
<proteinExistence type="predicted"/>
<dbReference type="GO" id="GO:0003824">
    <property type="term" value="F:catalytic activity"/>
    <property type="evidence" value="ECO:0007669"/>
    <property type="project" value="InterPro"/>
</dbReference>
<keyword evidence="3" id="KW-1185">Reference proteome</keyword>
<organism evidence="2 3">
    <name type="scientific">Eumeta variegata</name>
    <name type="common">Bagworm moth</name>
    <name type="synonym">Eumeta japonica</name>
    <dbReference type="NCBI Taxonomy" id="151549"/>
    <lineage>
        <taxon>Eukaryota</taxon>
        <taxon>Metazoa</taxon>
        <taxon>Ecdysozoa</taxon>
        <taxon>Arthropoda</taxon>
        <taxon>Hexapoda</taxon>
        <taxon>Insecta</taxon>
        <taxon>Pterygota</taxon>
        <taxon>Neoptera</taxon>
        <taxon>Endopterygota</taxon>
        <taxon>Lepidoptera</taxon>
        <taxon>Glossata</taxon>
        <taxon>Ditrysia</taxon>
        <taxon>Tineoidea</taxon>
        <taxon>Psychidae</taxon>
        <taxon>Oiketicinae</taxon>
        <taxon>Eumeta</taxon>
    </lineage>
</organism>
<name>A0A4C1ZKV7_EUMVA</name>
<dbReference type="Proteomes" id="UP000299102">
    <property type="component" value="Unassembled WGS sequence"/>
</dbReference>
<evidence type="ECO:0000313" key="2">
    <source>
        <dbReference type="EMBL" id="GBP88520.1"/>
    </source>
</evidence>
<dbReference type="InterPro" id="IPR005135">
    <property type="entry name" value="Endo/exonuclease/phosphatase"/>
</dbReference>
<dbReference type="EMBL" id="BGZK01001940">
    <property type="protein sequence ID" value="GBP88520.1"/>
    <property type="molecule type" value="Genomic_DNA"/>
</dbReference>
<dbReference type="OrthoDB" id="7491480at2759"/>
<comment type="caution">
    <text evidence="2">The sequence shown here is derived from an EMBL/GenBank/DDBJ whole genome shotgun (WGS) entry which is preliminary data.</text>
</comment>
<dbReference type="Pfam" id="PF14529">
    <property type="entry name" value="Exo_endo_phos_2"/>
    <property type="match status" value="1"/>
</dbReference>
<evidence type="ECO:0000313" key="3">
    <source>
        <dbReference type="Proteomes" id="UP000299102"/>
    </source>
</evidence>
<sequence length="185" mass="20320">MASCRTLRVGQLNLARSMLATGELPAIAKELKLDVILIQEQYCGGVDILQTGDRASAGVYLATGWTSCAVLHELSNSHCLVCVLGWTEIVLISAYFQYSHPIDEHLVHLQRVLTVLRGRRIVIGVDCNAHSTLWHCTPEQCRVEIRGDTTTAKMEDFIYSLNLVINNVEGEPATFAGAGESNITH</sequence>